<evidence type="ECO:0000313" key="1">
    <source>
        <dbReference type="EMBL" id="SMF99773.1"/>
    </source>
</evidence>
<name>A0A238H408_9BURK</name>
<sequence>MRLAHQGIAYGLTKALPDIARAVPFGAWYVSRPGGFMCRRRRCV</sequence>
<evidence type="ECO:0000313" key="2">
    <source>
        <dbReference type="Proteomes" id="UP000198460"/>
    </source>
</evidence>
<dbReference type="EMBL" id="FXAN01000044">
    <property type="protein sequence ID" value="SMF99773.1"/>
    <property type="molecule type" value="Genomic_DNA"/>
</dbReference>
<gene>
    <name evidence="1" type="ORF">BSIN_2959</name>
</gene>
<dbReference type="AlphaFoldDB" id="A0A238H408"/>
<proteinExistence type="predicted"/>
<accession>A0A238H408</accession>
<reference evidence="1 2" key="1">
    <citation type="submission" date="2017-04" db="EMBL/GenBank/DDBJ databases">
        <authorList>
            <person name="Afonso C.L."/>
            <person name="Miller P.J."/>
            <person name="Scott M.A."/>
            <person name="Spackman E."/>
            <person name="Goraichik I."/>
            <person name="Dimitrov K.M."/>
            <person name="Suarez D.L."/>
            <person name="Swayne D.E."/>
        </authorList>
    </citation>
    <scope>NUCLEOTIDE SEQUENCE [LARGE SCALE GENOMIC DNA]</scope>
    <source>
        <strain evidence="1">LMG 28154</strain>
    </source>
</reference>
<dbReference type="Proteomes" id="UP000198460">
    <property type="component" value="Unassembled WGS sequence"/>
</dbReference>
<organism evidence="1 2">
    <name type="scientific">Burkholderia singularis</name>
    <dbReference type="NCBI Taxonomy" id="1503053"/>
    <lineage>
        <taxon>Bacteria</taxon>
        <taxon>Pseudomonadati</taxon>
        <taxon>Pseudomonadota</taxon>
        <taxon>Betaproteobacteria</taxon>
        <taxon>Burkholderiales</taxon>
        <taxon>Burkholderiaceae</taxon>
        <taxon>Burkholderia</taxon>
        <taxon>pseudomallei group</taxon>
    </lineage>
</organism>
<protein>
    <submittedName>
        <fullName evidence="1">Uncharacterized protein</fullName>
    </submittedName>
</protein>